<dbReference type="InterPro" id="IPR008380">
    <property type="entry name" value="HAD-SF_hydro_IG_5-nucl"/>
</dbReference>
<keyword evidence="8" id="KW-1185">Reference proteome</keyword>
<dbReference type="PANTHER" id="PTHR12103:SF38">
    <property type="entry name" value="5'-NUCLEOTIDASE DOMAIN-CONTAINING PROTEIN 1"/>
    <property type="match status" value="1"/>
</dbReference>
<dbReference type="GeneID" id="105004373"/>
<name>A0A6P3J121_BISBB</name>
<dbReference type="GO" id="GO:0008253">
    <property type="term" value="F:5'-nucleotidase activity"/>
    <property type="evidence" value="ECO:0007669"/>
    <property type="project" value="TreeGrafter"/>
</dbReference>
<organism evidence="8 9">
    <name type="scientific">Bison bison bison</name>
    <name type="common">North American plains bison</name>
    <dbReference type="NCBI Taxonomy" id="43346"/>
    <lineage>
        <taxon>Eukaryota</taxon>
        <taxon>Metazoa</taxon>
        <taxon>Chordata</taxon>
        <taxon>Craniata</taxon>
        <taxon>Vertebrata</taxon>
        <taxon>Euteleostomi</taxon>
        <taxon>Mammalia</taxon>
        <taxon>Eutheria</taxon>
        <taxon>Laurasiatheria</taxon>
        <taxon>Artiodactyla</taxon>
        <taxon>Ruminantia</taxon>
        <taxon>Pecora</taxon>
        <taxon>Bovidae</taxon>
        <taxon>Bovinae</taxon>
        <taxon>Bison</taxon>
    </lineage>
</organism>
<evidence type="ECO:0000256" key="4">
    <source>
        <dbReference type="ARBA" id="ARBA00022842"/>
    </source>
</evidence>
<feature type="compositionally biased region" description="Basic and acidic residues" evidence="7">
    <location>
        <begin position="445"/>
        <end position="467"/>
    </location>
</feature>
<sequence length="558" mass="63520">MSTLAFIVSLHLLNQSKDVLVQTQPEKEKVTEKTDFLLIMCQGSWSRLNPCRKAIERLGNYFDRAKIEPEAHYFNTQGNQTDRHQSHSESVKKTAATWGSQECINSWEGMLTRQASQLTGNTDSFPAISWLIPLGLQLIYNSFAQFLVKEKGYDKGLLTVTPEDWDFCCKGLALDLEDGNFIKLADNGTVLRASHGTKMLSAEALVEEFGRKEWKHFMPDTGMAFRSGKYYFYDNYFDLPGALLCARVVDSLTKQNNGQKPFDFWKDIVAGIQHNYKMSAFKENCGIYFPEIKRDPGKYLHTCPESVKKWLRQLKNAGKILMLITSSHSDYCRLLCQYILGNDFEDLFDIVITNALKPGFFSHLPSQRPFRTLENDEEREALPFLDKPGWYSQGNAVHLYELLKKMTGKPEPKVVYFGDSMHSDIFPACHYSNWETVLILEELRGDKDGKPEESEPEEKKGKYEGSKAKPLNTSSKKWGSFFIDSVSGLENREDSLVYTWSCKRISAYSTIAIPSIEAIAELPLDYKFTRFSSNNSKTAGYYPNPPLVLSNAGKLTAK</sequence>
<dbReference type="AlphaFoldDB" id="A0A6P3J121"/>
<evidence type="ECO:0000313" key="8">
    <source>
        <dbReference type="Proteomes" id="UP000515208"/>
    </source>
</evidence>
<reference evidence="9" key="1">
    <citation type="submission" date="2025-08" db="UniProtKB">
        <authorList>
            <consortium name="RefSeq"/>
        </authorList>
    </citation>
    <scope>IDENTIFICATION</scope>
    <source>
        <tissue evidence="9">Blood</tissue>
    </source>
</reference>
<feature type="region of interest" description="Disordered" evidence="7">
    <location>
        <begin position="445"/>
        <end position="471"/>
    </location>
</feature>
<evidence type="ECO:0000256" key="5">
    <source>
        <dbReference type="ARBA" id="ARBA00022990"/>
    </source>
</evidence>
<dbReference type="OrthoDB" id="6503940at2759"/>
<dbReference type="SUPFAM" id="SSF56784">
    <property type="entry name" value="HAD-like"/>
    <property type="match status" value="1"/>
</dbReference>
<keyword evidence="5" id="KW-0007">Acetylation</keyword>
<proteinExistence type="inferred from homology"/>
<comment type="similarity">
    <text evidence="1">Belongs to the 5'(3')-deoxyribonucleotidase family.</text>
</comment>
<protein>
    <recommendedName>
        <fullName evidence="6">5'-nucleotidase domain-containing protein 1</fullName>
    </recommendedName>
</protein>
<gene>
    <name evidence="9" type="primary">NT5DC1</name>
</gene>
<evidence type="ECO:0000256" key="2">
    <source>
        <dbReference type="ARBA" id="ARBA00022723"/>
    </source>
</evidence>
<keyword evidence="3" id="KW-0378">Hydrolase</keyword>
<dbReference type="GO" id="GO:0046872">
    <property type="term" value="F:metal ion binding"/>
    <property type="evidence" value="ECO:0007669"/>
    <property type="project" value="UniProtKB-KW"/>
</dbReference>
<dbReference type="PANTHER" id="PTHR12103">
    <property type="entry name" value="5'-NUCLEOTIDASE DOMAIN-CONTAINING"/>
    <property type="match status" value="1"/>
</dbReference>
<keyword evidence="2" id="KW-0479">Metal-binding</keyword>
<dbReference type="KEGG" id="bbis:105004373"/>
<keyword evidence="4" id="KW-0460">Magnesium</keyword>
<dbReference type="Proteomes" id="UP000515208">
    <property type="component" value="Unplaced"/>
</dbReference>
<dbReference type="RefSeq" id="XP_010860268.1">
    <property type="nucleotide sequence ID" value="XM_010861966.1"/>
</dbReference>
<evidence type="ECO:0000313" key="9">
    <source>
        <dbReference type="RefSeq" id="XP_010860268.1"/>
    </source>
</evidence>
<dbReference type="CTD" id="221294"/>
<evidence type="ECO:0000256" key="1">
    <source>
        <dbReference type="ARBA" id="ARBA00009589"/>
    </source>
</evidence>
<evidence type="ECO:0000256" key="7">
    <source>
        <dbReference type="SAM" id="MobiDB-lite"/>
    </source>
</evidence>
<accession>A0A6P3J121</accession>
<evidence type="ECO:0000256" key="3">
    <source>
        <dbReference type="ARBA" id="ARBA00022801"/>
    </source>
</evidence>
<evidence type="ECO:0000256" key="6">
    <source>
        <dbReference type="ARBA" id="ARBA00069357"/>
    </source>
</evidence>
<dbReference type="InterPro" id="IPR036412">
    <property type="entry name" value="HAD-like_sf"/>
</dbReference>
<dbReference type="Pfam" id="PF05761">
    <property type="entry name" value="5_nucleotid"/>
    <property type="match status" value="1"/>
</dbReference>
<dbReference type="FunFam" id="3.40.50.1000:FF:000086">
    <property type="entry name" value="LD24878p"/>
    <property type="match status" value="1"/>
</dbReference>
<dbReference type="Gene3D" id="3.40.50.1000">
    <property type="entry name" value="HAD superfamily/HAD-like"/>
    <property type="match status" value="1"/>
</dbReference>
<dbReference type="InterPro" id="IPR023214">
    <property type="entry name" value="HAD_sf"/>
</dbReference>